<dbReference type="EMBL" id="JASPKZ010002299">
    <property type="protein sequence ID" value="KAJ9596033.1"/>
    <property type="molecule type" value="Genomic_DNA"/>
</dbReference>
<sequence>TNVDNIKAFEIINGCLSETLQANATFDLYEHGMIGHAERKFFCEETYSRKQVKKDRDCDNGKLYNKVICLRKIYLQKVTPKEPTPTSISSAKTDPIIPVHVDISRFHSFHNAIIKLITIHVKLKKSFSKVRRTKEISIGYTKTFLYCLYGNLTRTSLVRYFVCYDVVSFTAVSATNVTIISCFQDCQFFLLPVIIQTGSLDFNLHDCQFFLLPRMCVFHHSEQWHDH</sequence>
<dbReference type="Proteomes" id="UP001233999">
    <property type="component" value="Unassembled WGS sequence"/>
</dbReference>
<gene>
    <name evidence="1" type="ORF">L9F63_012766</name>
</gene>
<comment type="caution">
    <text evidence="1">The sequence shown here is derived from an EMBL/GenBank/DDBJ whole genome shotgun (WGS) entry which is preliminary data.</text>
</comment>
<evidence type="ECO:0000313" key="2">
    <source>
        <dbReference type="Proteomes" id="UP001233999"/>
    </source>
</evidence>
<dbReference type="AlphaFoldDB" id="A0AAD8ADP8"/>
<proteinExistence type="predicted"/>
<protein>
    <submittedName>
        <fullName evidence="1">Uncharacterized protein</fullName>
    </submittedName>
</protein>
<evidence type="ECO:0000313" key="1">
    <source>
        <dbReference type="EMBL" id="KAJ9596033.1"/>
    </source>
</evidence>
<organism evidence="1 2">
    <name type="scientific">Diploptera punctata</name>
    <name type="common">Pacific beetle cockroach</name>
    <dbReference type="NCBI Taxonomy" id="6984"/>
    <lineage>
        <taxon>Eukaryota</taxon>
        <taxon>Metazoa</taxon>
        <taxon>Ecdysozoa</taxon>
        <taxon>Arthropoda</taxon>
        <taxon>Hexapoda</taxon>
        <taxon>Insecta</taxon>
        <taxon>Pterygota</taxon>
        <taxon>Neoptera</taxon>
        <taxon>Polyneoptera</taxon>
        <taxon>Dictyoptera</taxon>
        <taxon>Blattodea</taxon>
        <taxon>Blaberoidea</taxon>
        <taxon>Blaberidae</taxon>
        <taxon>Diplopterinae</taxon>
        <taxon>Diploptera</taxon>
    </lineage>
</organism>
<feature type="non-terminal residue" evidence="1">
    <location>
        <position position="227"/>
    </location>
</feature>
<reference evidence="1" key="1">
    <citation type="journal article" date="2023" name="IScience">
        <title>Live-bearing cockroach genome reveals convergent evolutionary mechanisms linked to viviparity in insects and beyond.</title>
        <authorList>
            <person name="Fouks B."/>
            <person name="Harrison M.C."/>
            <person name="Mikhailova A.A."/>
            <person name="Marchal E."/>
            <person name="English S."/>
            <person name="Carruthers M."/>
            <person name="Jennings E.C."/>
            <person name="Chiamaka E.L."/>
            <person name="Frigard R.A."/>
            <person name="Pippel M."/>
            <person name="Attardo G.M."/>
            <person name="Benoit J.B."/>
            <person name="Bornberg-Bauer E."/>
            <person name="Tobe S.S."/>
        </authorList>
    </citation>
    <scope>NUCLEOTIDE SEQUENCE</scope>
    <source>
        <strain evidence="1">Stay&amp;Tobe</strain>
    </source>
</reference>
<accession>A0AAD8ADP8</accession>
<feature type="non-terminal residue" evidence="1">
    <location>
        <position position="1"/>
    </location>
</feature>
<keyword evidence="2" id="KW-1185">Reference proteome</keyword>
<name>A0AAD8ADP8_DIPPU</name>
<reference evidence="1" key="2">
    <citation type="submission" date="2023-05" db="EMBL/GenBank/DDBJ databases">
        <authorList>
            <person name="Fouks B."/>
        </authorList>
    </citation>
    <scope>NUCLEOTIDE SEQUENCE</scope>
    <source>
        <strain evidence="1">Stay&amp;Tobe</strain>
        <tissue evidence="1">Testes</tissue>
    </source>
</reference>